<dbReference type="GO" id="GO:0005886">
    <property type="term" value="C:plasma membrane"/>
    <property type="evidence" value="ECO:0007669"/>
    <property type="project" value="UniProtKB-SubCell"/>
</dbReference>
<keyword evidence="7 9" id="KW-0472">Membrane</keyword>
<evidence type="ECO:0000313" key="11">
    <source>
        <dbReference type="Proteomes" id="UP000199542"/>
    </source>
</evidence>
<name>A0A1G4P9G3_9HYPH</name>
<feature type="transmembrane region" description="Helical" evidence="9">
    <location>
        <begin position="244"/>
        <end position="265"/>
    </location>
</feature>
<evidence type="ECO:0000256" key="8">
    <source>
        <dbReference type="ARBA" id="ARBA00037998"/>
    </source>
</evidence>
<comment type="subcellular location">
    <subcellularLocation>
        <location evidence="1">Cell membrane</location>
        <topology evidence="1">Multi-pass membrane protein</topology>
    </subcellularLocation>
</comment>
<dbReference type="InterPro" id="IPR052157">
    <property type="entry name" value="BCAA_transport_permease"/>
</dbReference>
<feature type="transmembrane region" description="Helical" evidence="9">
    <location>
        <begin position="295"/>
        <end position="315"/>
    </location>
</feature>
<evidence type="ECO:0000256" key="2">
    <source>
        <dbReference type="ARBA" id="ARBA00022448"/>
    </source>
</evidence>
<evidence type="ECO:0000256" key="3">
    <source>
        <dbReference type="ARBA" id="ARBA00022475"/>
    </source>
</evidence>
<evidence type="ECO:0000256" key="4">
    <source>
        <dbReference type="ARBA" id="ARBA00022692"/>
    </source>
</evidence>
<protein>
    <submittedName>
        <fullName evidence="10">Branched-chain amino acid ABC-type transport system, permease component</fullName>
    </submittedName>
</protein>
<keyword evidence="2" id="KW-0813">Transport</keyword>
<dbReference type="AlphaFoldDB" id="A0A1G4P9G3"/>
<evidence type="ECO:0000313" key="10">
    <source>
        <dbReference type="EMBL" id="SCW28894.1"/>
    </source>
</evidence>
<feature type="transmembrane region" description="Helical" evidence="9">
    <location>
        <begin position="155"/>
        <end position="174"/>
    </location>
</feature>
<keyword evidence="3" id="KW-1003">Cell membrane</keyword>
<gene>
    <name evidence="10" type="ORF">SAMN02927900_00190</name>
</gene>
<dbReference type="PANTHER" id="PTHR11795">
    <property type="entry name" value="BRANCHED-CHAIN AMINO ACID TRANSPORT SYSTEM PERMEASE PROTEIN LIVH"/>
    <property type="match status" value="1"/>
</dbReference>
<dbReference type="Proteomes" id="UP000199542">
    <property type="component" value="Unassembled WGS sequence"/>
</dbReference>
<evidence type="ECO:0000256" key="1">
    <source>
        <dbReference type="ARBA" id="ARBA00004651"/>
    </source>
</evidence>
<dbReference type="InterPro" id="IPR001851">
    <property type="entry name" value="ABC_transp_permease"/>
</dbReference>
<keyword evidence="5" id="KW-0029">Amino-acid transport</keyword>
<evidence type="ECO:0000256" key="9">
    <source>
        <dbReference type="SAM" id="Phobius"/>
    </source>
</evidence>
<dbReference type="EMBL" id="FMTM01000001">
    <property type="protein sequence ID" value="SCW28894.1"/>
    <property type="molecule type" value="Genomic_DNA"/>
</dbReference>
<comment type="similarity">
    <text evidence="8">Belongs to the binding-protein-dependent transport system permease family. LivHM subfamily.</text>
</comment>
<dbReference type="GO" id="GO:0006865">
    <property type="term" value="P:amino acid transport"/>
    <property type="evidence" value="ECO:0007669"/>
    <property type="project" value="UniProtKB-KW"/>
</dbReference>
<dbReference type="GO" id="GO:0022857">
    <property type="term" value="F:transmembrane transporter activity"/>
    <property type="evidence" value="ECO:0007669"/>
    <property type="project" value="InterPro"/>
</dbReference>
<feature type="transmembrane region" description="Helical" evidence="9">
    <location>
        <begin position="181"/>
        <end position="202"/>
    </location>
</feature>
<dbReference type="PANTHER" id="PTHR11795:SF445">
    <property type="entry name" value="AMINO ACID ABC TRANSPORTER PERMEASE PROTEIN"/>
    <property type="match status" value="1"/>
</dbReference>
<proteinExistence type="inferred from homology"/>
<feature type="transmembrane region" description="Helical" evidence="9">
    <location>
        <begin position="417"/>
        <end position="434"/>
    </location>
</feature>
<dbReference type="CDD" id="cd06582">
    <property type="entry name" value="TM_PBP1_LivH_like"/>
    <property type="match status" value="1"/>
</dbReference>
<organism evidence="10 11">
    <name type="scientific">Rhizobium mongolense subsp. loessense</name>
    <dbReference type="NCBI Taxonomy" id="158890"/>
    <lineage>
        <taxon>Bacteria</taxon>
        <taxon>Pseudomonadati</taxon>
        <taxon>Pseudomonadota</taxon>
        <taxon>Alphaproteobacteria</taxon>
        <taxon>Hyphomicrobiales</taxon>
        <taxon>Rhizobiaceae</taxon>
        <taxon>Rhizobium/Agrobacterium group</taxon>
        <taxon>Rhizobium</taxon>
    </lineage>
</organism>
<reference evidence="10 11" key="1">
    <citation type="submission" date="2016-10" db="EMBL/GenBank/DDBJ databases">
        <authorList>
            <person name="de Groot N.N."/>
        </authorList>
    </citation>
    <scope>NUCLEOTIDE SEQUENCE [LARGE SCALE GENOMIC DNA]</scope>
    <source>
        <strain evidence="10 11">CGMCC 1.3401</strain>
    </source>
</reference>
<keyword evidence="6 9" id="KW-1133">Transmembrane helix</keyword>
<dbReference type="Pfam" id="PF02653">
    <property type="entry name" value="BPD_transp_2"/>
    <property type="match status" value="1"/>
</dbReference>
<feature type="transmembrane region" description="Helical" evidence="9">
    <location>
        <begin position="208"/>
        <end position="232"/>
    </location>
</feature>
<feature type="transmembrane region" description="Helical" evidence="9">
    <location>
        <begin position="344"/>
        <end position="367"/>
    </location>
</feature>
<sequence>MRGRGVEPVGPGIAEGYGKFAKQVREELIVIACQNPLPEITVRRLAQSDEIRPVFWRHRKNFPEKGTLGAEFRRRMRKARELFIRSKAVDAARYIMAQNDAVGDIQRQRATRKTMCGPGKVHRENITGKIGFASYYLQRIGSFLMGYLLQQLANAVPLAALYAALAFGYALAFGVTKRADITYGAVFAFAGQMLLLFTDFAYNRLWLVLPASLAIGAVMSFTYSLGAGFWIGRSVMQPLVRRSPNTVIVAALGVTILLMETARLASDTRELWLSPFLNRTVIFWSDASFKVTLTYIQLINTGLMCALIVVGGLVLRCSAWGRVWRAVTDDPLAAELCGVSAIRVFLAAYVAAVFIATCCGILTTFYYGSMDFGAGLLFGLKVLMIAAAGGYSDPLKSAGGAAGIGFAETLWTAYGPFLWRDFVIFSLLVFLLVLSRRERAIP</sequence>
<keyword evidence="4 9" id="KW-0812">Transmembrane</keyword>
<evidence type="ECO:0000256" key="5">
    <source>
        <dbReference type="ARBA" id="ARBA00022970"/>
    </source>
</evidence>
<accession>A0A1G4P9G3</accession>
<evidence type="ECO:0000256" key="6">
    <source>
        <dbReference type="ARBA" id="ARBA00022989"/>
    </source>
</evidence>
<evidence type="ECO:0000256" key="7">
    <source>
        <dbReference type="ARBA" id="ARBA00023136"/>
    </source>
</evidence>